<evidence type="ECO:0000313" key="2">
    <source>
        <dbReference type="Proteomes" id="UP001597391"/>
    </source>
</evidence>
<dbReference type="Gene3D" id="1.25.40.10">
    <property type="entry name" value="Tetratricopeptide repeat domain"/>
    <property type="match status" value="1"/>
</dbReference>
<accession>A0ABW5XFI7</accession>
<keyword evidence="2" id="KW-1185">Reference proteome</keyword>
<dbReference type="SUPFAM" id="SSF52540">
    <property type="entry name" value="P-loop containing nucleoside triphosphate hydrolases"/>
    <property type="match status" value="1"/>
</dbReference>
<reference evidence="2" key="1">
    <citation type="journal article" date="2019" name="Int. J. Syst. Evol. Microbiol.">
        <title>The Global Catalogue of Microorganisms (GCM) 10K type strain sequencing project: providing services to taxonomists for standard genome sequencing and annotation.</title>
        <authorList>
            <consortium name="The Broad Institute Genomics Platform"/>
            <consortium name="The Broad Institute Genome Sequencing Center for Infectious Disease"/>
            <person name="Wu L."/>
            <person name="Ma J."/>
        </authorList>
    </citation>
    <scope>NUCLEOTIDE SEQUENCE [LARGE SCALE GENOMIC DNA]</scope>
    <source>
        <strain evidence="2">KCTC 33576</strain>
    </source>
</reference>
<protein>
    <recommendedName>
        <fullName evidence="3">Tetratricopeptide repeat protein</fullName>
    </recommendedName>
</protein>
<evidence type="ECO:0000313" key="1">
    <source>
        <dbReference type="EMBL" id="MFD2840750.1"/>
    </source>
</evidence>
<dbReference type="RefSeq" id="WP_377466629.1">
    <property type="nucleotide sequence ID" value="NZ_JBHUOP010000003.1"/>
</dbReference>
<comment type="caution">
    <text evidence="1">The sequence shown here is derived from an EMBL/GenBank/DDBJ whole genome shotgun (WGS) entry which is preliminary data.</text>
</comment>
<evidence type="ECO:0008006" key="3">
    <source>
        <dbReference type="Google" id="ProtNLM"/>
    </source>
</evidence>
<proteinExistence type="predicted"/>
<sequence length="769" mass="84419">MYDLTPVLDADIGTPSNWTIPAREAAVRALVHAVEESSLHYVVGPYGVGKSLHIRAAISELAGQGRFAQVFPATSGLAPQELERALRRAHRGNRLLVGLDKPMHLRPTELSLLVEKAREDACVVFVECTSRERLAEPLLRLGLEIGAKTHTIEPLTETEVLDFLTAGLGAPVVLESVHLLWYRTGGNQELIARWVSELLAAGRLSKGHYAWYWPGWDAPTPSVVQYVREKYERLSWTKQQLMAHLTIAGSIPHDDLVHLGHEADLTYLWGCGLIKYQESPGLPVSVRLSAPAWGDVIRGLLPRGRRQEIFSETRRPSADQHDHVAALSWARTALEDGHPMTDSELLVAIKAASAMRRWHLIEDFVAVRLPHTMPPHELIAQDAERDHASRAARISMLVERAMAYQRQSKFQAALADLHLARELVALDPASLSGLVEEILLVESAILRWLPDGERERADTADGSTADVRPPLFPAPGTDLAAYLVELEQLLEHDDGYSQGTLSVLPQVIYLLGLSGQLGQARRLCEHALEASSLQAAQPTHSWITADIVSAWFTVSLWSGGLASGMGIKDVEKMARLFDSAALHTSLGRVCAAAGQWENAWRQYSGALERYRVTDPFGQRKLALAGYAQALAALGRIAEAVEAIDEYDRTPYLNVAALASDTDYLVLMASYAVGSPDFPARLEDFMRAAQRDEHWFSMLRGAHLGVVVSSGATQRAYLRVLEQAAGSVESDVGKPYILDAWALVSGTPTEVARTRSALAQRGVWVPGPQV</sequence>
<gene>
    <name evidence="1" type="ORF">ACFSYH_09215</name>
</gene>
<dbReference type="SUPFAM" id="SSF48452">
    <property type="entry name" value="TPR-like"/>
    <property type="match status" value="1"/>
</dbReference>
<dbReference type="InterPro" id="IPR027417">
    <property type="entry name" value="P-loop_NTPase"/>
</dbReference>
<organism evidence="1 2">
    <name type="scientific">Populibacterium corticicola</name>
    <dbReference type="NCBI Taxonomy" id="1812826"/>
    <lineage>
        <taxon>Bacteria</taxon>
        <taxon>Bacillati</taxon>
        <taxon>Actinomycetota</taxon>
        <taxon>Actinomycetes</taxon>
        <taxon>Micrococcales</taxon>
        <taxon>Jonesiaceae</taxon>
        <taxon>Populibacterium</taxon>
    </lineage>
</organism>
<dbReference type="InterPro" id="IPR011990">
    <property type="entry name" value="TPR-like_helical_dom_sf"/>
</dbReference>
<dbReference type="EMBL" id="JBHUOP010000003">
    <property type="protein sequence ID" value="MFD2840750.1"/>
    <property type="molecule type" value="Genomic_DNA"/>
</dbReference>
<dbReference type="Proteomes" id="UP001597391">
    <property type="component" value="Unassembled WGS sequence"/>
</dbReference>
<name>A0ABW5XFI7_9MICO</name>